<dbReference type="Proteomes" id="UP000663859">
    <property type="component" value="Unassembled WGS sequence"/>
</dbReference>
<keyword evidence="4 6" id="KW-0648">Protein biosynthesis</keyword>
<dbReference type="FunFam" id="1.10.132.20:FF:000001">
    <property type="entry name" value="Ribosome-recycling factor"/>
    <property type="match status" value="1"/>
</dbReference>
<dbReference type="InterPro" id="IPR023584">
    <property type="entry name" value="Ribosome_recyc_fac_dom"/>
</dbReference>
<evidence type="ECO:0000259" key="8">
    <source>
        <dbReference type="Pfam" id="PF01765"/>
    </source>
</evidence>
<keyword evidence="10" id="KW-1185">Reference proteome</keyword>
<dbReference type="PANTHER" id="PTHR20982">
    <property type="entry name" value="RIBOSOME RECYCLING FACTOR"/>
    <property type="match status" value="1"/>
</dbReference>
<evidence type="ECO:0000256" key="5">
    <source>
        <dbReference type="ARBA" id="ARBA00025050"/>
    </source>
</evidence>
<dbReference type="FunFam" id="3.30.1360.40:FF:000001">
    <property type="entry name" value="Ribosome-recycling factor"/>
    <property type="match status" value="1"/>
</dbReference>
<keyword evidence="3 6" id="KW-0963">Cytoplasm</keyword>
<keyword evidence="7" id="KW-0175">Coiled coil</keyword>
<dbReference type="InterPro" id="IPR036191">
    <property type="entry name" value="RRF_sf"/>
</dbReference>
<dbReference type="SUPFAM" id="SSF55194">
    <property type="entry name" value="Ribosome recycling factor, RRF"/>
    <property type="match status" value="1"/>
</dbReference>
<feature type="domain" description="Ribosome recycling factor" evidence="8">
    <location>
        <begin position="22"/>
        <end position="184"/>
    </location>
</feature>
<comment type="caution">
    <text evidence="9">The sequence shown here is derived from an EMBL/GenBank/DDBJ whole genome shotgun (WGS) entry which is preliminary data.</text>
</comment>
<dbReference type="PANTHER" id="PTHR20982:SF3">
    <property type="entry name" value="MITOCHONDRIAL RIBOSOME RECYCLING FACTOR PSEUDO 1"/>
    <property type="match status" value="1"/>
</dbReference>
<comment type="subcellular location">
    <subcellularLocation>
        <location evidence="1 6">Cytoplasm</location>
    </subcellularLocation>
</comment>
<protein>
    <recommendedName>
        <fullName evidence="6">Ribosome-recycling factor</fullName>
        <shortName evidence="6">RRF</shortName>
    </recommendedName>
    <alternativeName>
        <fullName evidence="6">Ribosome-releasing factor</fullName>
    </alternativeName>
</protein>
<gene>
    <name evidence="6 9" type="primary">frr</name>
    <name evidence="9" type="ORF">MPNT_50095</name>
</gene>
<evidence type="ECO:0000256" key="2">
    <source>
        <dbReference type="ARBA" id="ARBA00005912"/>
    </source>
</evidence>
<evidence type="ECO:0000313" key="9">
    <source>
        <dbReference type="EMBL" id="CAF0702499.1"/>
    </source>
</evidence>
<comment type="similarity">
    <text evidence="2 6">Belongs to the RRF family.</text>
</comment>
<feature type="coiled-coil region" evidence="7">
    <location>
        <begin position="140"/>
        <end position="185"/>
    </location>
</feature>
<sequence>MTLEEILLETEERMEKALEHSRQEFATIRTGRASPELVTHLMVEAYGTHMRLRDIAAITTPDPHLIVIQPWDLTLVDSVRKALEESKLGVNPVVEGKSIRVPIPPLSEERRQELVRSVRRLAEEGRVALRGIRRYALETARKLEREGEWSEDDLRHAEKEIQKLVDRFMEEMERLLEKKERELLTV</sequence>
<dbReference type="EMBL" id="CAJNOB010000045">
    <property type="protein sequence ID" value="CAF0702499.1"/>
    <property type="molecule type" value="Genomic_DNA"/>
</dbReference>
<dbReference type="Pfam" id="PF01765">
    <property type="entry name" value="RRF"/>
    <property type="match status" value="1"/>
</dbReference>
<dbReference type="AlphaFoldDB" id="A0A8J2FTF0"/>
<reference evidence="9" key="1">
    <citation type="submission" date="2021-02" db="EMBL/GenBank/DDBJ databases">
        <authorList>
            <person name="Cremers G."/>
            <person name="Picone N."/>
        </authorList>
    </citation>
    <scope>NUCLEOTIDE SEQUENCE</scope>
    <source>
        <strain evidence="9">PQ17</strain>
    </source>
</reference>
<dbReference type="GO" id="GO:0043023">
    <property type="term" value="F:ribosomal large subunit binding"/>
    <property type="evidence" value="ECO:0007669"/>
    <property type="project" value="TreeGrafter"/>
</dbReference>
<dbReference type="NCBIfam" id="TIGR00496">
    <property type="entry name" value="frr"/>
    <property type="match status" value="1"/>
</dbReference>
<dbReference type="GO" id="GO:0005737">
    <property type="term" value="C:cytoplasm"/>
    <property type="evidence" value="ECO:0007669"/>
    <property type="project" value="UniProtKB-SubCell"/>
</dbReference>
<organism evidence="9 10">
    <name type="scientific">Candidatus Methylacidithermus pantelleriae</name>
    <dbReference type="NCBI Taxonomy" id="2744239"/>
    <lineage>
        <taxon>Bacteria</taxon>
        <taxon>Pseudomonadati</taxon>
        <taxon>Verrucomicrobiota</taxon>
        <taxon>Methylacidiphilae</taxon>
        <taxon>Methylacidiphilales</taxon>
        <taxon>Methylacidiphilaceae</taxon>
        <taxon>Candidatus Methylacidithermus</taxon>
    </lineage>
</organism>
<evidence type="ECO:0000256" key="4">
    <source>
        <dbReference type="ARBA" id="ARBA00022917"/>
    </source>
</evidence>
<dbReference type="RefSeq" id="WP_174582329.1">
    <property type="nucleotide sequence ID" value="NZ_CAJNOB010000045.1"/>
</dbReference>
<comment type="function">
    <text evidence="5 6">Responsible for the release of ribosomes from messenger RNA at the termination of protein biosynthesis. May increase the efficiency of translation by recycling ribosomes from one round of translation to another.</text>
</comment>
<dbReference type="InterPro" id="IPR002661">
    <property type="entry name" value="Ribosome_recyc_fac"/>
</dbReference>
<evidence type="ECO:0000313" key="10">
    <source>
        <dbReference type="Proteomes" id="UP000663859"/>
    </source>
</evidence>
<dbReference type="Gene3D" id="1.10.132.20">
    <property type="entry name" value="Ribosome-recycling factor"/>
    <property type="match status" value="1"/>
</dbReference>
<dbReference type="GO" id="GO:0006415">
    <property type="term" value="P:translational termination"/>
    <property type="evidence" value="ECO:0007669"/>
    <property type="project" value="UniProtKB-UniRule"/>
</dbReference>
<proteinExistence type="inferred from homology"/>
<evidence type="ECO:0000256" key="3">
    <source>
        <dbReference type="ARBA" id="ARBA00022490"/>
    </source>
</evidence>
<accession>A0A8J2FTF0</accession>
<name>A0A8J2FTF0_9BACT</name>
<evidence type="ECO:0000256" key="7">
    <source>
        <dbReference type="SAM" id="Coils"/>
    </source>
</evidence>
<dbReference type="HAMAP" id="MF_00040">
    <property type="entry name" value="RRF"/>
    <property type="match status" value="1"/>
</dbReference>
<dbReference type="CDD" id="cd00520">
    <property type="entry name" value="RRF"/>
    <property type="match status" value="1"/>
</dbReference>
<evidence type="ECO:0000256" key="1">
    <source>
        <dbReference type="ARBA" id="ARBA00004496"/>
    </source>
</evidence>
<dbReference type="Gene3D" id="3.30.1360.40">
    <property type="match status" value="1"/>
</dbReference>
<evidence type="ECO:0000256" key="6">
    <source>
        <dbReference type="HAMAP-Rule" id="MF_00040"/>
    </source>
</evidence>